<reference evidence="1" key="1">
    <citation type="submission" date="2020-05" db="EMBL/GenBank/DDBJ databases">
        <title>Mycena genomes resolve the evolution of fungal bioluminescence.</title>
        <authorList>
            <person name="Tsai I.J."/>
        </authorList>
    </citation>
    <scope>NUCLEOTIDE SEQUENCE</scope>
    <source>
        <strain evidence="1">160909Yilan</strain>
    </source>
</reference>
<protein>
    <submittedName>
        <fullName evidence="1">Uncharacterized protein</fullName>
    </submittedName>
</protein>
<gene>
    <name evidence="1" type="ORF">MSAN_00396400</name>
</gene>
<dbReference type="AlphaFoldDB" id="A0A8H7DI23"/>
<dbReference type="Proteomes" id="UP000623467">
    <property type="component" value="Unassembled WGS sequence"/>
</dbReference>
<dbReference type="EMBL" id="JACAZH010000002">
    <property type="protein sequence ID" value="KAF7375100.1"/>
    <property type="molecule type" value="Genomic_DNA"/>
</dbReference>
<organism evidence="1 2">
    <name type="scientific">Mycena sanguinolenta</name>
    <dbReference type="NCBI Taxonomy" id="230812"/>
    <lineage>
        <taxon>Eukaryota</taxon>
        <taxon>Fungi</taxon>
        <taxon>Dikarya</taxon>
        <taxon>Basidiomycota</taxon>
        <taxon>Agaricomycotina</taxon>
        <taxon>Agaricomycetes</taxon>
        <taxon>Agaricomycetidae</taxon>
        <taxon>Agaricales</taxon>
        <taxon>Marasmiineae</taxon>
        <taxon>Mycenaceae</taxon>
        <taxon>Mycena</taxon>
    </lineage>
</organism>
<keyword evidence="2" id="KW-1185">Reference proteome</keyword>
<evidence type="ECO:0000313" key="1">
    <source>
        <dbReference type="EMBL" id="KAF7375100.1"/>
    </source>
</evidence>
<evidence type="ECO:0000313" key="2">
    <source>
        <dbReference type="Proteomes" id="UP000623467"/>
    </source>
</evidence>
<proteinExistence type="predicted"/>
<accession>A0A8H7DI23</accession>
<name>A0A8H7DI23_9AGAR</name>
<comment type="caution">
    <text evidence="1">The sequence shown here is derived from an EMBL/GenBank/DDBJ whole genome shotgun (WGS) entry which is preliminary data.</text>
</comment>
<sequence length="116" mass="13127">MYLIHSLRPKASVRRWAHLRHTTSSRNTVHCTPVDEPVEIPRSVLIAALIGPGVVAFACHQRVQNMKKDIETQFSVVRMKLAELKRPPLHIDDKPEDVADTAKVYCSRCSSLITSR</sequence>